<evidence type="ECO:0000313" key="1">
    <source>
        <dbReference type="EMBL" id="KAL3284504.1"/>
    </source>
</evidence>
<evidence type="ECO:0000313" key="2">
    <source>
        <dbReference type="Proteomes" id="UP001516400"/>
    </source>
</evidence>
<comment type="caution">
    <text evidence="1">The sequence shown here is derived from an EMBL/GenBank/DDBJ whole genome shotgun (WGS) entry which is preliminary data.</text>
</comment>
<name>A0ABD2P0T3_9CUCU</name>
<dbReference type="AlphaFoldDB" id="A0ABD2P0T3"/>
<dbReference type="Proteomes" id="UP001516400">
    <property type="component" value="Unassembled WGS sequence"/>
</dbReference>
<accession>A0ABD2P0T3</accession>
<reference evidence="1 2" key="1">
    <citation type="journal article" date="2021" name="BMC Biol.">
        <title>Horizontally acquired antibacterial genes associated with adaptive radiation of ladybird beetles.</title>
        <authorList>
            <person name="Li H.S."/>
            <person name="Tang X.F."/>
            <person name="Huang Y.H."/>
            <person name="Xu Z.Y."/>
            <person name="Chen M.L."/>
            <person name="Du X.Y."/>
            <person name="Qiu B.Y."/>
            <person name="Chen P.T."/>
            <person name="Zhang W."/>
            <person name="Slipinski A."/>
            <person name="Escalona H.E."/>
            <person name="Waterhouse R.M."/>
            <person name="Zwick A."/>
            <person name="Pang H."/>
        </authorList>
    </citation>
    <scope>NUCLEOTIDE SEQUENCE [LARGE SCALE GENOMIC DNA]</scope>
    <source>
        <strain evidence="1">SYSU2018</strain>
    </source>
</reference>
<proteinExistence type="predicted"/>
<dbReference type="EMBL" id="JABFTP020000165">
    <property type="protein sequence ID" value="KAL3284504.1"/>
    <property type="molecule type" value="Genomic_DNA"/>
</dbReference>
<protein>
    <submittedName>
        <fullName evidence="1">Uncharacterized protein</fullName>
    </submittedName>
</protein>
<gene>
    <name evidence="1" type="ORF">HHI36_018663</name>
</gene>
<sequence>MKRTIRELERKLNDIVSKNQIIKNEVLSLKKEKQVTKEALRIAKSYYSSVWDININIQNSQEDNFTCIVNFEFAYGMYPIKFVINRNSQDVLDWDGSSLLTTEEENEMKERFHGVDNYFPQVLSELRLIALNKIKLS</sequence>
<organism evidence="1 2">
    <name type="scientific">Cryptolaemus montrouzieri</name>
    <dbReference type="NCBI Taxonomy" id="559131"/>
    <lineage>
        <taxon>Eukaryota</taxon>
        <taxon>Metazoa</taxon>
        <taxon>Ecdysozoa</taxon>
        <taxon>Arthropoda</taxon>
        <taxon>Hexapoda</taxon>
        <taxon>Insecta</taxon>
        <taxon>Pterygota</taxon>
        <taxon>Neoptera</taxon>
        <taxon>Endopterygota</taxon>
        <taxon>Coleoptera</taxon>
        <taxon>Polyphaga</taxon>
        <taxon>Cucujiformia</taxon>
        <taxon>Coccinelloidea</taxon>
        <taxon>Coccinellidae</taxon>
        <taxon>Scymninae</taxon>
        <taxon>Scymnini</taxon>
        <taxon>Cryptolaemus</taxon>
    </lineage>
</organism>
<keyword evidence="2" id="KW-1185">Reference proteome</keyword>